<name>A0A5E4NQV0_9HEMI</name>
<dbReference type="SUPFAM" id="SSF56059">
    <property type="entry name" value="Glutathione synthetase ATP-binding domain-like"/>
    <property type="match status" value="1"/>
</dbReference>
<sequence length="1196" mass="134724">MDNFRQRLCFCAPTDSDVLLDRERKNQFQDLIVFFGTDKIGNMVLLCINQNHNFKQSNSLIYIRDHNGLEFTNKESNNGFYEFSSWKTSSLQFQCIVPMQTWRIVFSGRMSNRGNNHHVKIHLLWKPFGFPVYCDKNNMFFKNEIDDVDENITRHLLGFDQFGRISGVVVVDGKTETTINTRAIKLRRWNMSTDDTVFFGITDSCSVCSVQKLDRLIYCRGHLKTSSEHEILTDSDIDFSRAENDNPIISIQRRSINFDLNTNVKNRSLPVVLNGILSIKTVFGDDFRGILLCFREPQKNNVKPKFGQMSAKIDADFNSIVNLDSEVCKRSDIVGNKAKSLHLLKKAISEGLIKQAVVPNGICVTAFALKNHINENENLLNDLYGAIEIAKKNDFGKLSDYCERLKNRWLSSKIDARLLAALSNNGVLKPGGVYAVRSSGTFEDGESTSSAGQYVTKLGCAGRLDEVTAAILECWSSNFSARALTYRRNNGQPLMGDMAVVVQVQVNGQVAGVAFTRDPNTGDPEKITIAATHGPGEGVVSGSVEADTVVMSRQQLLATVDDDSIVTNIGDLITTQSFGVKNDECNARLRTSDDLMKNLAKLCVQVEDVFGSPQDIEWAADEDRIYLLQSRPITSIFAWNNDEIAREFDTPFMDDDVAMFYNVKEVYPNPVHPLSLTLDFFSAYPLFKIIEGEPTDIYRSKQLCYTHYNLCLNVCQMFQDLEPSSVYVNIIEYSIAGKSFLTSDIWEKILLKNRSSALKKFLKSISTFKEILYLESRLVEIHRLICGVNLNQSDSVLDLLNKIDGAVDVLEKVTFCHMASSSNNIVSHTLLATLGIGFNKDSKIETLSDLASSVHTPDIINVSILNDIQAITSVISEMPTKKEFCDLPVENCYDWLKYNCQKAYGQVEDFLNKYGHRGVQELDFGSETWSSDPTRLFSCLQSLILSDRRQSPEKPTDSDSSEVDNRGYIKKMLFDYLLKRYRQSISYREQSKDMLVQITQKLRLGYLKLGDKLVENGKIPDSKLIFFMSQYEVRNICDQNYPEIVHKATKRRKLWPTLGSLQFDDVCCGPPVPITNYTDVESINSSIQLNGCCVFPGRVKNRACVLEHIEDAHCLRAGDILIVKSIDIAWSPYFPIISGLVTEIGGIISHGAVVAREYGLPCLVGVRNAKKHFKTGDTIILDSEKGFVIKDVMTNH</sequence>
<organism evidence="4 5">
    <name type="scientific">Cinara cedri</name>
    <dbReference type="NCBI Taxonomy" id="506608"/>
    <lineage>
        <taxon>Eukaryota</taxon>
        <taxon>Metazoa</taxon>
        <taxon>Ecdysozoa</taxon>
        <taxon>Arthropoda</taxon>
        <taxon>Hexapoda</taxon>
        <taxon>Insecta</taxon>
        <taxon>Pterygota</taxon>
        <taxon>Neoptera</taxon>
        <taxon>Paraneoptera</taxon>
        <taxon>Hemiptera</taxon>
        <taxon>Sternorrhyncha</taxon>
        <taxon>Aphidomorpha</taxon>
        <taxon>Aphidoidea</taxon>
        <taxon>Aphididae</taxon>
        <taxon>Lachninae</taxon>
        <taxon>Cinara</taxon>
    </lineage>
</organism>
<dbReference type="EMBL" id="CABPRJ010002412">
    <property type="protein sequence ID" value="VVC45766.1"/>
    <property type="molecule type" value="Genomic_DNA"/>
</dbReference>
<dbReference type="Gene3D" id="3.30.1490.20">
    <property type="entry name" value="ATP-grasp fold, A domain"/>
    <property type="match status" value="1"/>
</dbReference>
<evidence type="ECO:0000313" key="4">
    <source>
        <dbReference type="EMBL" id="VVC45766.1"/>
    </source>
</evidence>
<keyword evidence="4" id="KW-0670">Pyruvate</keyword>
<protein>
    <submittedName>
        <fullName evidence="4">ATP-grasp fold, subdomain 1,PEP-utilising enzyme, mobile domain,Pyruvate phosphate dikinase</fullName>
    </submittedName>
</protein>
<dbReference type="GO" id="GO:0005524">
    <property type="term" value="F:ATP binding"/>
    <property type="evidence" value="ECO:0007669"/>
    <property type="project" value="InterPro"/>
</dbReference>
<dbReference type="Gene3D" id="3.50.30.10">
    <property type="entry name" value="Phosphohistidine domain"/>
    <property type="match status" value="1"/>
</dbReference>
<dbReference type="Proteomes" id="UP000325440">
    <property type="component" value="Unassembled WGS sequence"/>
</dbReference>
<reference evidence="4 5" key="1">
    <citation type="submission" date="2019-08" db="EMBL/GenBank/DDBJ databases">
        <authorList>
            <person name="Alioto T."/>
            <person name="Alioto T."/>
            <person name="Gomez Garrido J."/>
        </authorList>
    </citation>
    <scope>NUCLEOTIDE SEQUENCE [LARGE SCALE GENOMIC DNA]</scope>
</reference>
<evidence type="ECO:0000256" key="1">
    <source>
        <dbReference type="ARBA" id="ARBA00007837"/>
    </source>
</evidence>
<dbReference type="PANTHER" id="PTHR43615:SF1">
    <property type="entry name" value="PPDK_N DOMAIN-CONTAINING PROTEIN"/>
    <property type="match status" value="1"/>
</dbReference>
<keyword evidence="4" id="KW-0808">Transferase</keyword>
<proteinExistence type="inferred from homology"/>
<dbReference type="OrthoDB" id="6123450at2759"/>
<evidence type="ECO:0000259" key="2">
    <source>
        <dbReference type="Pfam" id="PF00391"/>
    </source>
</evidence>
<accession>A0A5E4NQV0</accession>
<feature type="domain" description="Pyruvate phosphate dikinase AMP/ATP-binding" evidence="3">
    <location>
        <begin position="332"/>
        <end position="638"/>
    </location>
</feature>
<dbReference type="InterPro" id="IPR013815">
    <property type="entry name" value="ATP_grasp_subdomain_1"/>
</dbReference>
<dbReference type="SUPFAM" id="SSF52009">
    <property type="entry name" value="Phosphohistidine domain"/>
    <property type="match status" value="1"/>
</dbReference>
<dbReference type="InterPro" id="IPR036637">
    <property type="entry name" value="Phosphohistidine_dom_sf"/>
</dbReference>
<dbReference type="Pfam" id="PF00391">
    <property type="entry name" value="PEP-utilizers"/>
    <property type="match status" value="1"/>
</dbReference>
<gene>
    <name evidence="4" type="ORF">CINCED_3A001554</name>
</gene>
<keyword evidence="5" id="KW-1185">Reference proteome</keyword>
<dbReference type="Pfam" id="PF01326">
    <property type="entry name" value="PPDK_N"/>
    <property type="match status" value="1"/>
</dbReference>
<dbReference type="AlphaFoldDB" id="A0A5E4NQV0"/>
<dbReference type="InterPro" id="IPR051549">
    <property type="entry name" value="PEP_Utilizing_Enz"/>
</dbReference>
<dbReference type="PANTHER" id="PTHR43615">
    <property type="entry name" value="PHOSPHOENOLPYRUVATE SYNTHASE-RELATED"/>
    <property type="match status" value="1"/>
</dbReference>
<keyword evidence="4" id="KW-0418">Kinase</keyword>
<evidence type="ECO:0000313" key="5">
    <source>
        <dbReference type="Proteomes" id="UP000325440"/>
    </source>
</evidence>
<dbReference type="InterPro" id="IPR008279">
    <property type="entry name" value="PEP-util_enz_mobile_dom"/>
</dbReference>
<dbReference type="GO" id="GO:0016301">
    <property type="term" value="F:kinase activity"/>
    <property type="evidence" value="ECO:0007669"/>
    <property type="project" value="UniProtKB-KW"/>
</dbReference>
<evidence type="ECO:0000259" key="3">
    <source>
        <dbReference type="Pfam" id="PF01326"/>
    </source>
</evidence>
<dbReference type="InterPro" id="IPR002192">
    <property type="entry name" value="PPDK_AMP/ATP-bd"/>
</dbReference>
<feature type="domain" description="PEP-utilising enzyme mobile" evidence="2">
    <location>
        <begin position="1116"/>
        <end position="1186"/>
    </location>
</feature>
<dbReference type="Gene3D" id="3.30.470.20">
    <property type="entry name" value="ATP-grasp fold, B domain"/>
    <property type="match status" value="1"/>
</dbReference>
<comment type="similarity">
    <text evidence="1">Belongs to the PEP-utilizing enzyme family.</text>
</comment>